<dbReference type="Proteomes" id="UP001321479">
    <property type="component" value="Segment"/>
</dbReference>
<dbReference type="EMBL" id="AP024483">
    <property type="protein sequence ID" value="BCS83536.1"/>
    <property type="molecule type" value="Genomic_DNA"/>
</dbReference>
<dbReference type="RefSeq" id="YP_010842144.1">
    <property type="nucleotide sequence ID" value="NC_079139.1"/>
</dbReference>
<evidence type="ECO:0000313" key="1">
    <source>
        <dbReference type="EMBL" id="BCS83536.1"/>
    </source>
</evidence>
<keyword evidence="2" id="KW-1185">Reference proteome</keyword>
<organism evidence="1 2">
    <name type="scientific">Cotonvirus japonicus</name>
    <dbReference type="NCBI Taxonomy" id="2811091"/>
    <lineage>
        <taxon>Viruses</taxon>
        <taxon>Varidnaviria</taxon>
        <taxon>Bamfordvirae</taxon>
        <taxon>Nucleocytoviricota</taxon>
        <taxon>Megaviricetes</taxon>
        <taxon>Imitervirales</taxon>
        <taxon>Mimiviridae</taxon>
        <taxon>Megamimivirinae</taxon>
        <taxon>Cotonvirus</taxon>
        <taxon>Cotonvirus japonicum</taxon>
    </lineage>
</organism>
<dbReference type="GeneID" id="80558741"/>
<name>A0ABM7NTU7_9VIRU</name>
<proteinExistence type="predicted"/>
<reference evidence="1 2" key="1">
    <citation type="submission" date="2021-02" db="EMBL/GenBank/DDBJ databases">
        <title>Cotonvirus japonicus, which uses Golgi apparatus of host cells for its virion factory, phylogenetically links tailed tupanvirus and icosahedral mimivirus.</title>
        <authorList>
            <person name="Takahashi H."/>
            <person name="Fukaya S."/>
            <person name="Song C."/>
            <person name="Murata K."/>
            <person name="Takemura M."/>
        </authorList>
    </citation>
    <scope>NUCLEOTIDE SEQUENCE [LARGE SCALE GENOMIC DNA]</scope>
</reference>
<protein>
    <submittedName>
        <fullName evidence="1">ORFan</fullName>
    </submittedName>
</protein>
<sequence length="134" mass="16265">MLILKIIMSLEYFYNFKPLPFLYLSPTLIKNLKLDIIYYNYIDSKLCFTKKYKIISRFCSIIGKKINIFIQRKNKCFEKLRNISSDKSKKFCNLKGKFVRYVYRLIYLEGINEKYLNDLTLLHEIVQNQIYDEN</sequence>
<evidence type="ECO:0000313" key="2">
    <source>
        <dbReference type="Proteomes" id="UP001321479"/>
    </source>
</evidence>
<accession>A0ABM7NTU7</accession>